<dbReference type="Proteomes" id="UP000605361">
    <property type="component" value="Unassembled WGS sequence"/>
</dbReference>
<proteinExistence type="predicted"/>
<reference evidence="2" key="1">
    <citation type="submission" date="2020-11" db="EMBL/GenBank/DDBJ databases">
        <title>Whole-genome analyses of Nonomuraea sp. K274.</title>
        <authorList>
            <person name="Veyisoglu A."/>
        </authorList>
    </citation>
    <scope>NUCLEOTIDE SEQUENCE</scope>
    <source>
        <strain evidence="2">K274</strain>
    </source>
</reference>
<feature type="non-terminal residue" evidence="2">
    <location>
        <position position="230"/>
    </location>
</feature>
<comment type="caution">
    <text evidence="2">The sequence shown here is derived from an EMBL/GenBank/DDBJ whole genome shotgun (WGS) entry which is preliminary data.</text>
</comment>
<name>A0A931F3W4_9ACTN</name>
<feature type="compositionally biased region" description="Polar residues" evidence="1">
    <location>
        <begin position="162"/>
        <end position="171"/>
    </location>
</feature>
<feature type="compositionally biased region" description="Polar residues" evidence="1">
    <location>
        <begin position="195"/>
        <end position="211"/>
    </location>
</feature>
<dbReference type="EMBL" id="JADOGI010000407">
    <property type="protein sequence ID" value="MBF8194389.1"/>
    <property type="molecule type" value="Genomic_DNA"/>
</dbReference>
<evidence type="ECO:0000256" key="1">
    <source>
        <dbReference type="SAM" id="MobiDB-lite"/>
    </source>
</evidence>
<dbReference type="AlphaFoldDB" id="A0A931F3W4"/>
<feature type="region of interest" description="Disordered" evidence="1">
    <location>
        <begin position="141"/>
        <end position="230"/>
    </location>
</feature>
<accession>A0A931F3W4</accession>
<evidence type="ECO:0000313" key="2">
    <source>
        <dbReference type="EMBL" id="MBF8194389.1"/>
    </source>
</evidence>
<protein>
    <submittedName>
        <fullName evidence="2">Uncharacterized protein</fullName>
    </submittedName>
</protein>
<sequence>MEVESSICLSDLVPALRWSRPQQVAEVLGDPRLPASWWSSLALSKALGTAGLDWICERLARLVATRWDHLPLADLLPALMVHHVDPALPGWPEATRTAVAGLGGWQRLRRLSPGDLTTPSATPEVVMGSVFREILGRIPAQREATRAHPEVTRPLQRGTAPGVSSRSTGSFPAQPETVPPQTGMFAAQVGPFAAQSENTPQRQAGQPQASQPEGLPPRQGDGVPQRQTGS</sequence>
<keyword evidence="3" id="KW-1185">Reference proteome</keyword>
<organism evidence="2 3">
    <name type="scientific">Nonomuraea cypriaca</name>
    <dbReference type="NCBI Taxonomy" id="1187855"/>
    <lineage>
        <taxon>Bacteria</taxon>
        <taxon>Bacillati</taxon>
        <taxon>Actinomycetota</taxon>
        <taxon>Actinomycetes</taxon>
        <taxon>Streptosporangiales</taxon>
        <taxon>Streptosporangiaceae</taxon>
        <taxon>Nonomuraea</taxon>
    </lineage>
</organism>
<evidence type="ECO:0000313" key="3">
    <source>
        <dbReference type="Proteomes" id="UP000605361"/>
    </source>
</evidence>
<gene>
    <name evidence="2" type="ORF">ITP53_53785</name>
</gene>